<dbReference type="Proteomes" id="UP001596501">
    <property type="component" value="Unassembled WGS sequence"/>
</dbReference>
<feature type="transmembrane region" description="Helical" evidence="5">
    <location>
        <begin position="113"/>
        <end position="143"/>
    </location>
</feature>
<evidence type="ECO:0000256" key="5">
    <source>
        <dbReference type="SAM" id="Phobius"/>
    </source>
</evidence>
<feature type="domain" description="NnrU" evidence="6">
    <location>
        <begin position="3"/>
        <end position="190"/>
    </location>
</feature>
<proteinExistence type="predicted"/>
<evidence type="ECO:0000313" key="8">
    <source>
        <dbReference type="Proteomes" id="UP001596501"/>
    </source>
</evidence>
<comment type="caution">
    <text evidence="7">The sequence shown here is derived from an EMBL/GenBank/DDBJ whole genome shotgun (WGS) entry which is preliminary data.</text>
</comment>
<protein>
    <submittedName>
        <fullName evidence="7">NnrU family protein</fullName>
    </submittedName>
</protein>
<evidence type="ECO:0000313" key="7">
    <source>
        <dbReference type="EMBL" id="MFC7409427.1"/>
    </source>
</evidence>
<keyword evidence="4 5" id="KW-0472">Membrane</keyword>
<evidence type="ECO:0000259" key="6">
    <source>
        <dbReference type="Pfam" id="PF07298"/>
    </source>
</evidence>
<keyword evidence="2 5" id="KW-0812">Transmembrane</keyword>
<dbReference type="RefSeq" id="WP_382223108.1">
    <property type="nucleotide sequence ID" value="NZ_JBHTCA010000006.1"/>
</dbReference>
<dbReference type="EMBL" id="JBHTCA010000006">
    <property type="protein sequence ID" value="MFC7409427.1"/>
    <property type="molecule type" value="Genomic_DNA"/>
</dbReference>
<evidence type="ECO:0000256" key="3">
    <source>
        <dbReference type="ARBA" id="ARBA00022989"/>
    </source>
</evidence>
<organism evidence="7 8">
    <name type="scientific">Hydrogenophaga atypica</name>
    <dbReference type="NCBI Taxonomy" id="249409"/>
    <lineage>
        <taxon>Bacteria</taxon>
        <taxon>Pseudomonadati</taxon>
        <taxon>Pseudomonadota</taxon>
        <taxon>Betaproteobacteria</taxon>
        <taxon>Burkholderiales</taxon>
        <taxon>Comamonadaceae</taxon>
        <taxon>Hydrogenophaga</taxon>
    </lineage>
</organism>
<evidence type="ECO:0000256" key="4">
    <source>
        <dbReference type="ARBA" id="ARBA00023136"/>
    </source>
</evidence>
<reference evidence="8" key="1">
    <citation type="journal article" date="2019" name="Int. J. Syst. Evol. Microbiol.">
        <title>The Global Catalogue of Microorganisms (GCM) 10K type strain sequencing project: providing services to taxonomists for standard genome sequencing and annotation.</title>
        <authorList>
            <consortium name="The Broad Institute Genomics Platform"/>
            <consortium name="The Broad Institute Genome Sequencing Center for Infectious Disease"/>
            <person name="Wu L."/>
            <person name="Ma J."/>
        </authorList>
    </citation>
    <scope>NUCLEOTIDE SEQUENCE [LARGE SCALE GENOMIC DNA]</scope>
    <source>
        <strain evidence="8">CGMCC 1.12371</strain>
    </source>
</reference>
<evidence type="ECO:0000256" key="1">
    <source>
        <dbReference type="ARBA" id="ARBA00004141"/>
    </source>
</evidence>
<name>A0ABW2QLA8_9BURK</name>
<sequence>MNLLILGLVIFLGVHSVRVFAAPWRDATRARLGEGAWKGLYSLVSLAGFVAICWGYGLARQAPVTLWVPPLGMRHAASLLTLGSFVLLAAAYVPRNVFKARWGHPMLLGTKLWALAHLLANGNLADVLLFGGFLAWAVVLFIVSRRHDRALGTTYPAASRTGTAVSVLVGGASWVVFALWAHGLLIGVRPFG</sequence>
<feature type="transmembrane region" description="Helical" evidence="5">
    <location>
        <begin position="71"/>
        <end position="93"/>
    </location>
</feature>
<keyword evidence="3 5" id="KW-1133">Transmembrane helix</keyword>
<comment type="subcellular location">
    <subcellularLocation>
        <location evidence="1">Membrane</location>
        <topology evidence="1">Multi-pass membrane protein</topology>
    </subcellularLocation>
</comment>
<feature type="transmembrane region" description="Helical" evidence="5">
    <location>
        <begin position="40"/>
        <end position="59"/>
    </location>
</feature>
<evidence type="ECO:0000256" key="2">
    <source>
        <dbReference type="ARBA" id="ARBA00022692"/>
    </source>
</evidence>
<gene>
    <name evidence="7" type="ORF">ACFQPB_11200</name>
</gene>
<keyword evidence="8" id="KW-1185">Reference proteome</keyword>
<dbReference type="Pfam" id="PF07298">
    <property type="entry name" value="NnrU"/>
    <property type="match status" value="1"/>
</dbReference>
<accession>A0ABW2QLA8</accession>
<dbReference type="InterPro" id="IPR009915">
    <property type="entry name" value="NnrU_dom"/>
</dbReference>
<feature type="transmembrane region" description="Helical" evidence="5">
    <location>
        <begin position="164"/>
        <end position="188"/>
    </location>
</feature>